<evidence type="ECO:0000256" key="6">
    <source>
        <dbReference type="SAM" id="Phobius"/>
    </source>
</evidence>
<keyword evidence="3 6" id="KW-0812">Transmembrane</keyword>
<feature type="domain" description="DUF2179" evidence="7">
    <location>
        <begin position="230"/>
        <end position="279"/>
    </location>
</feature>
<dbReference type="Proteomes" id="UP000465035">
    <property type="component" value="Chromosome"/>
</dbReference>
<dbReference type="Gene3D" id="3.30.70.120">
    <property type="match status" value="1"/>
</dbReference>
<dbReference type="PANTHER" id="PTHR33545:SF5">
    <property type="entry name" value="UPF0750 MEMBRANE PROTEIN YITT"/>
    <property type="match status" value="1"/>
</dbReference>
<sequence>MEKNETLTIYRHRYNWLRKLIVAVIYGLFSAIGINLFLSSAHSYSIGIPGIAQLLHGLLALNQINFSIAGLVVLLNIPMVIISLIIFGWDYTIFSVVAVISNVVFLKIIPEEKLISEQITNTLVGGVIIGIGIGLCFRNGFSTGGTDVIVSFVQQRFRKNIGFVNIIINGFILGATAIFFGISGAIYSLLGMVVTSYMMDKIYIQQSDVMLIIFTKKSAMLANHLRQYTHGATVFNGRGIYKNQETDMVITIIQKSEISFFKDLILKIDKKAFISVQTTDLLNGNYIRNFY</sequence>
<dbReference type="InterPro" id="IPR003740">
    <property type="entry name" value="YitT"/>
</dbReference>
<feature type="transmembrane region" description="Helical" evidence="6">
    <location>
        <begin position="122"/>
        <end position="141"/>
    </location>
</feature>
<feature type="transmembrane region" description="Helical" evidence="6">
    <location>
        <begin position="161"/>
        <end position="190"/>
    </location>
</feature>
<evidence type="ECO:0000313" key="8">
    <source>
        <dbReference type="EMBL" id="QHB51395.1"/>
    </source>
</evidence>
<dbReference type="RefSeq" id="WP_003552402.1">
    <property type="nucleotide sequence ID" value="NZ_CABKOL010000106.1"/>
</dbReference>
<proteinExistence type="predicted"/>
<feature type="transmembrane region" description="Helical" evidence="6">
    <location>
        <begin position="93"/>
        <end position="110"/>
    </location>
</feature>
<evidence type="ECO:0000256" key="2">
    <source>
        <dbReference type="ARBA" id="ARBA00022475"/>
    </source>
</evidence>
<evidence type="ECO:0000256" key="5">
    <source>
        <dbReference type="ARBA" id="ARBA00023136"/>
    </source>
</evidence>
<name>A0A6P1E6U4_LENHI</name>
<dbReference type="InterPro" id="IPR051461">
    <property type="entry name" value="UPF0750_membrane"/>
</dbReference>
<reference evidence="8 9" key="1">
    <citation type="submission" date="2019-12" db="EMBL/GenBank/DDBJ databases">
        <title>Lactobacillus hilgardii FLUB.</title>
        <authorList>
            <person name="Gustaw K."/>
        </authorList>
    </citation>
    <scope>NUCLEOTIDE SEQUENCE [LARGE SCALE GENOMIC DNA]</scope>
    <source>
        <strain evidence="8 9">FLUB</strain>
    </source>
</reference>
<dbReference type="InterPro" id="IPR015867">
    <property type="entry name" value="N-reg_PII/ATP_PRibTrfase_C"/>
</dbReference>
<evidence type="ECO:0000259" key="7">
    <source>
        <dbReference type="Pfam" id="PF10035"/>
    </source>
</evidence>
<dbReference type="Pfam" id="PF02588">
    <property type="entry name" value="YitT_membrane"/>
    <property type="match status" value="1"/>
</dbReference>
<protein>
    <submittedName>
        <fullName evidence="8">DUF2179 domain-containing protein</fullName>
    </submittedName>
</protein>
<gene>
    <name evidence="8" type="ORF">GQR93_03780</name>
</gene>
<evidence type="ECO:0000256" key="4">
    <source>
        <dbReference type="ARBA" id="ARBA00022989"/>
    </source>
</evidence>
<evidence type="ECO:0000313" key="9">
    <source>
        <dbReference type="Proteomes" id="UP000465035"/>
    </source>
</evidence>
<dbReference type="Pfam" id="PF10035">
    <property type="entry name" value="DUF2179"/>
    <property type="match status" value="1"/>
</dbReference>
<evidence type="ECO:0000256" key="3">
    <source>
        <dbReference type="ARBA" id="ARBA00022692"/>
    </source>
</evidence>
<keyword evidence="2" id="KW-1003">Cell membrane</keyword>
<feature type="transmembrane region" description="Helical" evidence="6">
    <location>
        <begin position="20"/>
        <end position="38"/>
    </location>
</feature>
<keyword evidence="4 6" id="KW-1133">Transmembrane helix</keyword>
<dbReference type="PANTHER" id="PTHR33545">
    <property type="entry name" value="UPF0750 MEMBRANE PROTEIN YITT-RELATED"/>
    <property type="match status" value="1"/>
</dbReference>
<keyword evidence="5 6" id="KW-0472">Membrane</keyword>
<dbReference type="SMR" id="A0A6P1E6U4"/>
<evidence type="ECO:0000256" key="1">
    <source>
        <dbReference type="ARBA" id="ARBA00004651"/>
    </source>
</evidence>
<dbReference type="GeneID" id="69057473"/>
<comment type="subcellular location">
    <subcellularLocation>
        <location evidence="1">Cell membrane</location>
        <topology evidence="1">Multi-pass membrane protein</topology>
    </subcellularLocation>
</comment>
<dbReference type="GO" id="GO:0005886">
    <property type="term" value="C:plasma membrane"/>
    <property type="evidence" value="ECO:0007669"/>
    <property type="project" value="UniProtKB-SubCell"/>
</dbReference>
<organism evidence="8 9">
    <name type="scientific">Lentilactobacillus hilgardii</name>
    <name type="common">Lactobacillus hilgardii</name>
    <dbReference type="NCBI Taxonomy" id="1588"/>
    <lineage>
        <taxon>Bacteria</taxon>
        <taxon>Bacillati</taxon>
        <taxon>Bacillota</taxon>
        <taxon>Bacilli</taxon>
        <taxon>Lactobacillales</taxon>
        <taxon>Lactobacillaceae</taxon>
        <taxon>Lentilactobacillus</taxon>
    </lineage>
</organism>
<dbReference type="EMBL" id="CP047121">
    <property type="protein sequence ID" value="QHB51395.1"/>
    <property type="molecule type" value="Genomic_DNA"/>
</dbReference>
<accession>A0A6P1E6U4</accession>
<dbReference type="AlphaFoldDB" id="A0A6P1E6U4"/>
<dbReference type="InterPro" id="IPR019264">
    <property type="entry name" value="DUF2179"/>
</dbReference>
<dbReference type="PIRSF" id="PIRSF006483">
    <property type="entry name" value="Membrane_protein_YitT"/>
    <property type="match status" value="1"/>
</dbReference>